<feature type="transmembrane region" description="Helical" evidence="2">
    <location>
        <begin position="289"/>
        <end position="311"/>
    </location>
</feature>
<protein>
    <submittedName>
        <fullName evidence="4">Monocarboxylate transporter 5</fullName>
    </submittedName>
</protein>
<evidence type="ECO:0000313" key="5">
    <source>
        <dbReference type="Proteomes" id="UP000242188"/>
    </source>
</evidence>
<feature type="transmembrane region" description="Helical" evidence="2">
    <location>
        <begin position="229"/>
        <end position="248"/>
    </location>
</feature>
<dbReference type="SUPFAM" id="SSF103473">
    <property type="entry name" value="MFS general substrate transporter"/>
    <property type="match status" value="1"/>
</dbReference>
<evidence type="ECO:0000313" key="4">
    <source>
        <dbReference type="EMBL" id="OWF34588.1"/>
    </source>
</evidence>
<dbReference type="EMBL" id="NEDP02080977">
    <property type="protein sequence ID" value="OWF34588.1"/>
    <property type="molecule type" value="Genomic_DNA"/>
</dbReference>
<feature type="transmembrane region" description="Helical" evidence="2">
    <location>
        <begin position="260"/>
        <end position="283"/>
    </location>
</feature>
<keyword evidence="2" id="KW-0472">Membrane</keyword>
<evidence type="ECO:0000256" key="2">
    <source>
        <dbReference type="SAM" id="Phobius"/>
    </source>
</evidence>
<dbReference type="PANTHER" id="PTHR11360">
    <property type="entry name" value="MONOCARBOXYLATE TRANSPORTER"/>
    <property type="match status" value="1"/>
</dbReference>
<sequence length="399" mass="43663">MATALALTGASVGHFAIPPILQILLDNYGLHGAFLIQGGFYLNIAFFGSLYRPATAAHTNTHMETEKESMLTTKVTDSPRKRFPKEPTDYSQSHHMLNTLPETLRKPRMSLSTNDITVDLSKLDVSKKVNRFAYLSTTGSHMMGSIESLGVMVMTENAAPEQEDIDTGGGKKSGNRFVFPKVFHCTVFKMPVVILYTVVMFVTFYGYFSFVIFMPPDAVTRGASKYEKTWLVSFSGIGDFIGRVLIGLVGDLGLMKRYKIMSLVCALCGINIILFDFATSFWWMGTHVFLYGVFGGAYVAINAVVLIDLVGLETLPKALSTVLLFQGAGAAVGQPIEGVIRDVTLSYRPINYMNGAFLLIGALLLICHPMLLRLCESSKPSQNGNIPMIAVTATEDDIG</sequence>
<gene>
    <name evidence="4" type="ORF">KP79_PYT24807</name>
</gene>
<reference evidence="4 5" key="1">
    <citation type="journal article" date="2017" name="Nat. Ecol. Evol.">
        <title>Scallop genome provides insights into evolution of bilaterian karyotype and development.</title>
        <authorList>
            <person name="Wang S."/>
            <person name="Zhang J."/>
            <person name="Jiao W."/>
            <person name="Li J."/>
            <person name="Xun X."/>
            <person name="Sun Y."/>
            <person name="Guo X."/>
            <person name="Huan P."/>
            <person name="Dong B."/>
            <person name="Zhang L."/>
            <person name="Hu X."/>
            <person name="Sun X."/>
            <person name="Wang J."/>
            <person name="Zhao C."/>
            <person name="Wang Y."/>
            <person name="Wang D."/>
            <person name="Huang X."/>
            <person name="Wang R."/>
            <person name="Lv J."/>
            <person name="Li Y."/>
            <person name="Zhang Z."/>
            <person name="Liu B."/>
            <person name="Lu W."/>
            <person name="Hui Y."/>
            <person name="Liang J."/>
            <person name="Zhou Z."/>
            <person name="Hou R."/>
            <person name="Li X."/>
            <person name="Liu Y."/>
            <person name="Li H."/>
            <person name="Ning X."/>
            <person name="Lin Y."/>
            <person name="Zhao L."/>
            <person name="Xing Q."/>
            <person name="Dou J."/>
            <person name="Li Y."/>
            <person name="Mao J."/>
            <person name="Guo H."/>
            <person name="Dou H."/>
            <person name="Li T."/>
            <person name="Mu C."/>
            <person name="Jiang W."/>
            <person name="Fu Q."/>
            <person name="Fu X."/>
            <person name="Miao Y."/>
            <person name="Liu J."/>
            <person name="Yu Q."/>
            <person name="Li R."/>
            <person name="Liao H."/>
            <person name="Li X."/>
            <person name="Kong Y."/>
            <person name="Jiang Z."/>
            <person name="Chourrout D."/>
            <person name="Li R."/>
            <person name="Bao Z."/>
        </authorList>
    </citation>
    <scope>NUCLEOTIDE SEQUENCE [LARGE SCALE GENOMIC DNA]</scope>
    <source>
        <strain evidence="4 5">PY_sf001</strain>
    </source>
</reference>
<feature type="transmembrane region" description="Helical" evidence="2">
    <location>
        <begin position="32"/>
        <end position="51"/>
    </location>
</feature>
<comment type="caution">
    <text evidence="4">The sequence shown here is derived from an EMBL/GenBank/DDBJ whole genome shotgun (WGS) entry which is preliminary data.</text>
</comment>
<feature type="transmembrane region" description="Helical" evidence="2">
    <location>
        <begin position="193"/>
        <end position="214"/>
    </location>
</feature>
<feature type="domain" description="Major facilitator superfamily (MFS) profile" evidence="3">
    <location>
        <begin position="192"/>
        <end position="399"/>
    </location>
</feature>
<dbReference type="PROSITE" id="PS50850">
    <property type="entry name" value="MFS"/>
    <property type="match status" value="1"/>
</dbReference>
<dbReference type="Pfam" id="PF07690">
    <property type="entry name" value="MFS_1"/>
    <property type="match status" value="1"/>
</dbReference>
<dbReference type="InterPro" id="IPR050327">
    <property type="entry name" value="Proton-linked_MCT"/>
</dbReference>
<dbReference type="Gene3D" id="1.20.1250.20">
    <property type="entry name" value="MFS general substrate transporter like domains"/>
    <property type="match status" value="1"/>
</dbReference>
<dbReference type="Proteomes" id="UP000242188">
    <property type="component" value="Unassembled WGS sequence"/>
</dbReference>
<dbReference type="InterPro" id="IPR011701">
    <property type="entry name" value="MFS"/>
</dbReference>
<dbReference type="InterPro" id="IPR036259">
    <property type="entry name" value="MFS_trans_sf"/>
</dbReference>
<name>A0A210PDL1_MIZYE</name>
<keyword evidence="5" id="KW-1185">Reference proteome</keyword>
<keyword evidence="2" id="KW-0812">Transmembrane</keyword>
<dbReference type="AlphaFoldDB" id="A0A210PDL1"/>
<dbReference type="PANTHER" id="PTHR11360:SF303">
    <property type="entry name" value="MAJOR FACILITATOR SUPERFAMILY (MFS) PROFILE DOMAIN-CONTAINING PROTEIN"/>
    <property type="match status" value="1"/>
</dbReference>
<proteinExistence type="predicted"/>
<keyword evidence="2" id="KW-1133">Transmembrane helix</keyword>
<dbReference type="GO" id="GO:0016020">
    <property type="term" value="C:membrane"/>
    <property type="evidence" value="ECO:0007669"/>
    <property type="project" value="UniProtKB-SubCell"/>
</dbReference>
<organism evidence="4 5">
    <name type="scientific">Mizuhopecten yessoensis</name>
    <name type="common">Japanese scallop</name>
    <name type="synonym">Patinopecten yessoensis</name>
    <dbReference type="NCBI Taxonomy" id="6573"/>
    <lineage>
        <taxon>Eukaryota</taxon>
        <taxon>Metazoa</taxon>
        <taxon>Spiralia</taxon>
        <taxon>Lophotrochozoa</taxon>
        <taxon>Mollusca</taxon>
        <taxon>Bivalvia</taxon>
        <taxon>Autobranchia</taxon>
        <taxon>Pteriomorphia</taxon>
        <taxon>Pectinida</taxon>
        <taxon>Pectinoidea</taxon>
        <taxon>Pectinidae</taxon>
        <taxon>Mizuhopecten</taxon>
    </lineage>
</organism>
<evidence type="ECO:0000256" key="1">
    <source>
        <dbReference type="ARBA" id="ARBA00004141"/>
    </source>
</evidence>
<dbReference type="OrthoDB" id="2213137at2759"/>
<dbReference type="InterPro" id="IPR020846">
    <property type="entry name" value="MFS_dom"/>
</dbReference>
<comment type="subcellular location">
    <subcellularLocation>
        <location evidence="1">Membrane</location>
        <topology evidence="1">Multi-pass membrane protein</topology>
    </subcellularLocation>
</comment>
<dbReference type="GO" id="GO:0008028">
    <property type="term" value="F:monocarboxylic acid transmembrane transporter activity"/>
    <property type="evidence" value="ECO:0007669"/>
    <property type="project" value="TreeGrafter"/>
</dbReference>
<accession>A0A210PDL1</accession>
<feature type="transmembrane region" description="Helical" evidence="2">
    <location>
        <begin position="356"/>
        <end position="375"/>
    </location>
</feature>
<evidence type="ECO:0000259" key="3">
    <source>
        <dbReference type="PROSITE" id="PS50850"/>
    </source>
</evidence>